<evidence type="ECO:0000313" key="3">
    <source>
        <dbReference type="Proteomes" id="UP000290244"/>
    </source>
</evidence>
<dbReference type="InterPro" id="IPR018636">
    <property type="entry name" value="DUF2058"/>
</dbReference>
<accession>A0A4P6PAY8</accession>
<keyword evidence="3" id="KW-1185">Reference proteome</keyword>
<sequence>MASLQEQLLKAGLTTKQKARQANTDKRKKNKQKRSGVAHDATLQEKVKQELEQSKAEKLAKDNALNDEKKKQLAAKEQSLRIKQILEHHHLSDVAGEQEYNYTFDNKIKKLALDDKTYQALVNGRLALCGLNDVTYIVTSETAAKLAELDAKVVLVQNDKVTDEAVDEDDPYADYQIPDDLMW</sequence>
<protein>
    <submittedName>
        <fullName evidence="2">DUF2058 domain-containing protein</fullName>
    </submittedName>
</protein>
<gene>
    <name evidence="2" type="ORF">EMK97_18035</name>
</gene>
<feature type="region of interest" description="Disordered" evidence="1">
    <location>
        <begin position="1"/>
        <end position="64"/>
    </location>
</feature>
<proteinExistence type="predicted"/>
<dbReference type="RefSeq" id="WP_130604161.1">
    <property type="nucleotide sequence ID" value="NZ_CP034759.1"/>
</dbReference>
<dbReference type="EMBL" id="CP034759">
    <property type="protein sequence ID" value="QBG37499.1"/>
    <property type="molecule type" value="Genomic_DNA"/>
</dbReference>
<dbReference type="AlphaFoldDB" id="A0A4P6PAY8"/>
<name>A0A4P6PAY8_9GAMM</name>
<reference evidence="2 3" key="1">
    <citation type="submission" date="2018-12" db="EMBL/GenBank/DDBJ databases">
        <title>Complete genome of Litorilituus sediminis.</title>
        <authorList>
            <person name="Liu A."/>
            <person name="Rong J."/>
        </authorList>
    </citation>
    <scope>NUCLEOTIDE SEQUENCE [LARGE SCALE GENOMIC DNA]</scope>
    <source>
        <strain evidence="2 3">JCM 17549</strain>
    </source>
</reference>
<organism evidence="2 3">
    <name type="scientific">Litorilituus sediminis</name>
    <dbReference type="NCBI Taxonomy" id="718192"/>
    <lineage>
        <taxon>Bacteria</taxon>
        <taxon>Pseudomonadati</taxon>
        <taxon>Pseudomonadota</taxon>
        <taxon>Gammaproteobacteria</taxon>
        <taxon>Alteromonadales</taxon>
        <taxon>Colwelliaceae</taxon>
        <taxon>Litorilituus</taxon>
    </lineage>
</organism>
<dbReference type="KEGG" id="lsd:EMK97_18035"/>
<feature type="compositionally biased region" description="Basic and acidic residues" evidence="1">
    <location>
        <begin position="42"/>
        <end position="64"/>
    </location>
</feature>
<evidence type="ECO:0000256" key="1">
    <source>
        <dbReference type="SAM" id="MobiDB-lite"/>
    </source>
</evidence>
<feature type="compositionally biased region" description="Basic residues" evidence="1">
    <location>
        <begin position="26"/>
        <end position="36"/>
    </location>
</feature>
<dbReference type="Proteomes" id="UP000290244">
    <property type="component" value="Chromosome"/>
</dbReference>
<evidence type="ECO:0000313" key="2">
    <source>
        <dbReference type="EMBL" id="QBG37499.1"/>
    </source>
</evidence>
<dbReference type="Pfam" id="PF09831">
    <property type="entry name" value="DUF2058"/>
    <property type="match status" value="1"/>
</dbReference>
<dbReference type="OrthoDB" id="5294470at2"/>